<accession>A0AAV1TBB8</accession>
<dbReference type="AlphaFoldDB" id="A0AAV1TBB8"/>
<comment type="caution">
    <text evidence="2">The sequence shown here is derived from an EMBL/GenBank/DDBJ whole genome shotgun (WGS) entry which is preliminary data.</text>
</comment>
<gene>
    <name evidence="2" type="ORF">PM001_LOCUS4580</name>
</gene>
<protein>
    <recommendedName>
        <fullName evidence="4">RxLR effector protein</fullName>
    </recommendedName>
</protein>
<feature type="signal peptide" evidence="1">
    <location>
        <begin position="1"/>
        <end position="22"/>
    </location>
</feature>
<sequence>MHTYCILLLILVATIHVSGTAASSHNRPESDLIHDVAPVKSGAALGAGDDNLLRRLNVPPQKTDEERMFGFTRFFESIKRFGPHKTSSRLEKIASMHRAEMAALKQRMRNMENAKGKRYTGY</sequence>
<organism evidence="2 3">
    <name type="scientific">Peronospora matthiolae</name>
    <dbReference type="NCBI Taxonomy" id="2874970"/>
    <lineage>
        <taxon>Eukaryota</taxon>
        <taxon>Sar</taxon>
        <taxon>Stramenopiles</taxon>
        <taxon>Oomycota</taxon>
        <taxon>Peronosporomycetes</taxon>
        <taxon>Peronosporales</taxon>
        <taxon>Peronosporaceae</taxon>
        <taxon>Peronospora</taxon>
    </lineage>
</organism>
<evidence type="ECO:0008006" key="4">
    <source>
        <dbReference type="Google" id="ProtNLM"/>
    </source>
</evidence>
<evidence type="ECO:0000313" key="2">
    <source>
        <dbReference type="EMBL" id="CAK7912558.1"/>
    </source>
</evidence>
<evidence type="ECO:0000256" key="1">
    <source>
        <dbReference type="SAM" id="SignalP"/>
    </source>
</evidence>
<keyword evidence="1" id="KW-0732">Signal</keyword>
<proteinExistence type="predicted"/>
<feature type="chain" id="PRO_5043830523" description="RxLR effector protein" evidence="1">
    <location>
        <begin position="23"/>
        <end position="122"/>
    </location>
</feature>
<dbReference type="EMBL" id="CAKLBY020000039">
    <property type="protein sequence ID" value="CAK7912558.1"/>
    <property type="molecule type" value="Genomic_DNA"/>
</dbReference>
<name>A0AAV1TBB8_9STRA</name>
<evidence type="ECO:0000313" key="3">
    <source>
        <dbReference type="Proteomes" id="UP001162060"/>
    </source>
</evidence>
<dbReference type="Proteomes" id="UP001162060">
    <property type="component" value="Unassembled WGS sequence"/>
</dbReference>
<reference evidence="2" key="1">
    <citation type="submission" date="2024-01" db="EMBL/GenBank/DDBJ databases">
        <authorList>
            <person name="Webb A."/>
        </authorList>
    </citation>
    <scope>NUCLEOTIDE SEQUENCE</scope>
    <source>
        <strain evidence="2">Pm1</strain>
    </source>
</reference>